<dbReference type="Proteomes" id="UP001203665">
    <property type="component" value="Unassembled WGS sequence"/>
</dbReference>
<dbReference type="Pfam" id="PF16916">
    <property type="entry name" value="ZT_dimer"/>
    <property type="match status" value="1"/>
</dbReference>
<feature type="transmembrane region" description="Helical" evidence="8">
    <location>
        <begin position="161"/>
        <end position="182"/>
    </location>
</feature>
<feature type="transmembrane region" description="Helical" evidence="8">
    <location>
        <begin position="188"/>
        <end position="205"/>
    </location>
</feature>
<dbReference type="EMBL" id="JAMQJY010000002">
    <property type="protein sequence ID" value="MCM2676975.1"/>
    <property type="molecule type" value="Genomic_DNA"/>
</dbReference>
<evidence type="ECO:0000256" key="5">
    <source>
        <dbReference type="ARBA" id="ARBA00022989"/>
    </source>
</evidence>
<dbReference type="InterPro" id="IPR002524">
    <property type="entry name" value="Cation_efflux"/>
</dbReference>
<comment type="similarity">
    <text evidence="2">Belongs to the cation diffusion facilitator (CDF) transporter (TC 2.A.4) family. SLC30A subfamily.</text>
</comment>
<dbReference type="PANTHER" id="PTHR11562:SF17">
    <property type="entry name" value="RE54080P-RELATED"/>
    <property type="match status" value="1"/>
</dbReference>
<dbReference type="InterPro" id="IPR036837">
    <property type="entry name" value="Cation_efflux_CTD_sf"/>
</dbReference>
<dbReference type="Pfam" id="PF01545">
    <property type="entry name" value="Cation_efflux"/>
    <property type="match status" value="1"/>
</dbReference>
<evidence type="ECO:0000256" key="1">
    <source>
        <dbReference type="ARBA" id="ARBA00004141"/>
    </source>
</evidence>
<evidence type="ECO:0000259" key="10">
    <source>
        <dbReference type="Pfam" id="PF16916"/>
    </source>
</evidence>
<dbReference type="NCBIfam" id="TIGR01297">
    <property type="entry name" value="CDF"/>
    <property type="match status" value="1"/>
</dbReference>
<keyword evidence="7 8" id="KW-0472">Membrane</keyword>
<proteinExistence type="inferred from homology"/>
<organism evidence="11 12">
    <name type="scientific">Alkalicoccobacillus plakortidis</name>
    <dbReference type="NCBI Taxonomy" id="444060"/>
    <lineage>
        <taxon>Bacteria</taxon>
        <taxon>Bacillati</taxon>
        <taxon>Bacillota</taxon>
        <taxon>Bacilli</taxon>
        <taxon>Bacillales</taxon>
        <taxon>Bacillaceae</taxon>
        <taxon>Alkalicoccobacillus</taxon>
    </lineage>
</organism>
<evidence type="ECO:0000259" key="9">
    <source>
        <dbReference type="Pfam" id="PF01545"/>
    </source>
</evidence>
<dbReference type="InterPro" id="IPR058533">
    <property type="entry name" value="Cation_efflux_TM"/>
</dbReference>
<comment type="caution">
    <text evidence="11">The sequence shown here is derived from an EMBL/GenBank/DDBJ whole genome shotgun (WGS) entry which is preliminary data.</text>
</comment>
<feature type="transmembrane region" description="Helical" evidence="8">
    <location>
        <begin position="20"/>
        <end position="40"/>
    </location>
</feature>
<dbReference type="InterPro" id="IPR050681">
    <property type="entry name" value="CDF/SLC30A"/>
</dbReference>
<evidence type="ECO:0000256" key="2">
    <source>
        <dbReference type="ARBA" id="ARBA00008873"/>
    </source>
</evidence>
<dbReference type="SUPFAM" id="SSF161111">
    <property type="entry name" value="Cation efflux protein transmembrane domain-like"/>
    <property type="match status" value="1"/>
</dbReference>
<evidence type="ECO:0000256" key="7">
    <source>
        <dbReference type="ARBA" id="ARBA00023136"/>
    </source>
</evidence>
<keyword evidence="6" id="KW-0406">Ion transport</keyword>
<feature type="domain" description="Cation efflux protein cytoplasmic" evidence="10">
    <location>
        <begin position="219"/>
        <end position="290"/>
    </location>
</feature>
<gene>
    <name evidence="11" type="ORF">NDM98_17005</name>
</gene>
<reference evidence="11" key="1">
    <citation type="submission" date="2022-06" db="EMBL/GenBank/DDBJ databases">
        <title>Alkalicoccobacillus porphyridii sp. nov., isolated from a marine red alga, Porphyridium purpureum and reclassification of Shouchella plakortidis and Shouchella gibsonii as Alkalicoccobacillus plakortidis comb. nov. and Alkalicoccobacillus gibsonii comb. nov.</title>
        <authorList>
            <person name="Kim K.H."/>
            <person name="Lee J.K."/>
            <person name="Han D.M."/>
            <person name="Baek J.H."/>
            <person name="Jeon C.O."/>
        </authorList>
    </citation>
    <scope>NUCLEOTIDE SEQUENCE</scope>
    <source>
        <strain evidence="11">DSM 19153</strain>
    </source>
</reference>
<name>A0ABT0XMM2_9BACI</name>
<protein>
    <submittedName>
        <fullName evidence="11">Cation diffusion facilitator family transporter</fullName>
    </submittedName>
</protein>
<keyword evidence="5 8" id="KW-1133">Transmembrane helix</keyword>
<keyword evidence="4 8" id="KW-0812">Transmembrane</keyword>
<sequence length="301" mass="33038">MDNHSHHDHSHSHTSNKKALFISFILITTFMIVEVIGGFWTNSLALLSDAGHMLSDAAALGLSLLAFKIGESSANSNKTFGYRRFEILAAFLNGVTLIAISLYIFWEAANRFVEPPEVASGGMLVIATLGLFINILVAWILMRGGDTKNNLNMRSAFLHVLGDLLGSVGAIAAGLLILFFNWYLADPIASVLVAILVLISGWRVTKDAFHVLMEGKPASVDIVKVKHELLSLEGVKDVHDLHVWSITSDFLSFSCHLVVSDPINRDQLLQEASYILESNHGLKHVTIQIEGDGYVECHPCY</sequence>
<feature type="transmembrane region" description="Helical" evidence="8">
    <location>
        <begin position="87"/>
        <end position="106"/>
    </location>
</feature>
<dbReference type="InterPro" id="IPR027469">
    <property type="entry name" value="Cation_efflux_TMD_sf"/>
</dbReference>
<dbReference type="PANTHER" id="PTHR11562">
    <property type="entry name" value="CATION EFFLUX PROTEIN/ ZINC TRANSPORTER"/>
    <property type="match status" value="1"/>
</dbReference>
<dbReference type="Gene3D" id="1.20.1510.10">
    <property type="entry name" value="Cation efflux protein transmembrane domain"/>
    <property type="match status" value="1"/>
</dbReference>
<feature type="domain" description="Cation efflux protein transmembrane" evidence="9">
    <location>
        <begin position="20"/>
        <end position="213"/>
    </location>
</feature>
<keyword evidence="12" id="KW-1185">Reference proteome</keyword>
<keyword evidence="3" id="KW-0813">Transport</keyword>
<feature type="transmembrane region" description="Helical" evidence="8">
    <location>
        <begin position="118"/>
        <end position="141"/>
    </location>
</feature>
<evidence type="ECO:0000256" key="4">
    <source>
        <dbReference type="ARBA" id="ARBA00022692"/>
    </source>
</evidence>
<evidence type="ECO:0000256" key="3">
    <source>
        <dbReference type="ARBA" id="ARBA00022448"/>
    </source>
</evidence>
<evidence type="ECO:0000313" key="11">
    <source>
        <dbReference type="EMBL" id="MCM2676975.1"/>
    </source>
</evidence>
<dbReference type="SUPFAM" id="SSF160240">
    <property type="entry name" value="Cation efflux protein cytoplasmic domain-like"/>
    <property type="match status" value="1"/>
</dbReference>
<evidence type="ECO:0000256" key="6">
    <source>
        <dbReference type="ARBA" id="ARBA00023065"/>
    </source>
</evidence>
<evidence type="ECO:0000313" key="12">
    <source>
        <dbReference type="Proteomes" id="UP001203665"/>
    </source>
</evidence>
<dbReference type="InterPro" id="IPR027470">
    <property type="entry name" value="Cation_efflux_CTD"/>
</dbReference>
<evidence type="ECO:0000256" key="8">
    <source>
        <dbReference type="SAM" id="Phobius"/>
    </source>
</evidence>
<comment type="subcellular location">
    <subcellularLocation>
        <location evidence="1">Membrane</location>
        <topology evidence="1">Multi-pass membrane protein</topology>
    </subcellularLocation>
</comment>
<accession>A0ABT0XMM2</accession>